<dbReference type="EMBL" id="UGOD01000001">
    <property type="protein sequence ID" value="STX51640.1"/>
    <property type="molecule type" value="Genomic_DNA"/>
</dbReference>
<dbReference type="GO" id="GO:0008843">
    <property type="term" value="F:endochitinase activity"/>
    <property type="evidence" value="ECO:0007669"/>
    <property type="project" value="UniProtKB-EC"/>
</dbReference>
<gene>
    <name evidence="7" type="primary">chiD</name>
    <name evidence="7" type="ORF">NCTC13316_01736</name>
</gene>
<evidence type="ECO:0000256" key="1">
    <source>
        <dbReference type="ARBA" id="ARBA00012729"/>
    </source>
</evidence>
<evidence type="ECO:0000313" key="8">
    <source>
        <dbReference type="Proteomes" id="UP000254794"/>
    </source>
</evidence>
<dbReference type="Proteomes" id="UP000254794">
    <property type="component" value="Unassembled WGS sequence"/>
</dbReference>
<keyword evidence="3 4" id="KW-0326">Glycosidase</keyword>
<evidence type="ECO:0000256" key="4">
    <source>
        <dbReference type="RuleBase" id="RU000489"/>
    </source>
</evidence>
<reference evidence="7 8" key="1">
    <citation type="submission" date="2018-06" db="EMBL/GenBank/DDBJ databases">
        <authorList>
            <consortium name="Pathogen Informatics"/>
            <person name="Doyle S."/>
        </authorList>
    </citation>
    <scope>NUCLEOTIDE SEQUENCE [LARGE SCALE GENOMIC DNA]</scope>
    <source>
        <strain evidence="7 8">NCTC13316</strain>
    </source>
</reference>
<feature type="chain" id="PRO_5016764271" description="chitinase" evidence="5">
    <location>
        <begin position="19"/>
        <end position="787"/>
    </location>
</feature>
<evidence type="ECO:0000256" key="5">
    <source>
        <dbReference type="SAM" id="SignalP"/>
    </source>
</evidence>
<dbReference type="PROSITE" id="PS51910">
    <property type="entry name" value="GH18_2"/>
    <property type="match status" value="1"/>
</dbReference>
<dbReference type="SMART" id="SM00636">
    <property type="entry name" value="Glyco_18"/>
    <property type="match status" value="1"/>
</dbReference>
<proteinExistence type="predicted"/>
<evidence type="ECO:0000259" key="6">
    <source>
        <dbReference type="PROSITE" id="PS51910"/>
    </source>
</evidence>
<dbReference type="Gene3D" id="3.20.20.80">
    <property type="entry name" value="Glycosidases"/>
    <property type="match status" value="1"/>
</dbReference>
<feature type="signal peptide" evidence="5">
    <location>
        <begin position="1"/>
        <end position="18"/>
    </location>
</feature>
<dbReference type="PANTHER" id="PTHR45708">
    <property type="entry name" value="ENDOCHITINASE"/>
    <property type="match status" value="1"/>
</dbReference>
<accession>A0A378JNS1</accession>
<evidence type="ECO:0000256" key="3">
    <source>
        <dbReference type="ARBA" id="ARBA00023295"/>
    </source>
</evidence>
<dbReference type="InterPro" id="IPR011583">
    <property type="entry name" value="Chitinase_II/V-like_cat"/>
</dbReference>
<dbReference type="PANTHER" id="PTHR45708:SF49">
    <property type="entry name" value="ENDOCHITINASE"/>
    <property type="match status" value="1"/>
</dbReference>
<dbReference type="AlphaFoldDB" id="A0A378JNS1"/>
<dbReference type="PROSITE" id="PS01095">
    <property type="entry name" value="GH18_1"/>
    <property type="match status" value="1"/>
</dbReference>
<dbReference type="InterPro" id="IPR017853">
    <property type="entry name" value="GH"/>
</dbReference>
<keyword evidence="5" id="KW-0732">Signal</keyword>
<keyword evidence="2 4" id="KW-0378">Hydrolase</keyword>
<dbReference type="InterPro" id="IPR050542">
    <property type="entry name" value="Glycosyl_Hydrlase18_Chitinase"/>
</dbReference>
<dbReference type="OrthoDB" id="315328at2"/>
<sequence length="787" mass="83190">MKYLLCGLSALISFSASAAISSKALTIAQPTTCVAAQFSSSGTQHWKQVTLKLTNNCGKPVDFQNVSITFKSKTAVNTDFWGDFAPLPYPDNNLTITSQLQSDNNFLATLNLHFPTYPGIPINPSTTMLPVGSSILIKYGVPSEDHIEGTTNVYLQTAPSTGTIRLKNSSTKPTNVTQNYALVHITMNGQNVRDVQLGWGATLDLTGLATGNYTISPENVTNTTGSTYQGSAAPSTVQLSADQTVTSTITYTLVQNAGKISFRVQALPAELTGYTANPSVLLTDTATNTSVSQAVTWNSTTTASQLKNGSTYRFSTAPINYNNYNCTPTFAPTSAIANATTPPIVNLTYRCVQVAQAAVTINVRNAPTTLTSLRVTLTPNDNTAPIAQVINLTNGSGSKVINLTQGAIYTVSAENVAGYSVTFSPQPLTATANAIETITFTKNTEPAGGRLITYIPGWKTPPTAQALASAGYTHAMIAFGVFSTSTPGVIVPAFDTVTKEYIQSLHNAGIKAILSLGGALTSIPNTSVDFHQVLSAASSPQAFQQTFINSLNGLITQYGFDGFDIDIEHGINAGGTFSQPQGDIAVLASIINTMYQQKPSLLITLTPQVANVAATSGFDATWGNYASLVMQTHNSLAWVGIQLYNTGCAFGIDLVCYGPTPTSSPNFSVAMATDLLENWPATVNGRATGFQPYISYLKPSQVVIGYPAPNASGASDGSPVTPTSTIKRAIQCLKTATIGSTSCDTYVPPRAYGLIGGVFNWEVTYDQNNNFKFATDLKNCVINGNCS</sequence>
<evidence type="ECO:0000313" key="7">
    <source>
        <dbReference type="EMBL" id="STX51640.1"/>
    </source>
</evidence>
<evidence type="ECO:0000256" key="2">
    <source>
        <dbReference type="ARBA" id="ARBA00022801"/>
    </source>
</evidence>
<keyword evidence="8" id="KW-1185">Reference proteome</keyword>
<dbReference type="SUPFAM" id="SSF51445">
    <property type="entry name" value="(Trans)glycosidases"/>
    <property type="match status" value="1"/>
</dbReference>
<dbReference type="InterPro" id="IPR001579">
    <property type="entry name" value="Glyco_hydro_18_chit_AS"/>
</dbReference>
<dbReference type="InterPro" id="IPR001223">
    <property type="entry name" value="Glyco_hydro18_cat"/>
</dbReference>
<dbReference type="GO" id="GO:0008061">
    <property type="term" value="F:chitin binding"/>
    <property type="evidence" value="ECO:0007669"/>
    <property type="project" value="InterPro"/>
</dbReference>
<dbReference type="EC" id="3.2.1.14" evidence="1"/>
<dbReference type="Pfam" id="PF00704">
    <property type="entry name" value="Glyco_hydro_18"/>
    <property type="match status" value="1"/>
</dbReference>
<name>A0A378JNS1_9GAMM</name>
<dbReference type="GO" id="GO:0005975">
    <property type="term" value="P:carbohydrate metabolic process"/>
    <property type="evidence" value="ECO:0007669"/>
    <property type="project" value="InterPro"/>
</dbReference>
<protein>
    <recommendedName>
        <fullName evidence="1">chitinase</fullName>
        <ecNumber evidence="1">3.2.1.14</ecNumber>
    </recommendedName>
</protein>
<dbReference type="RefSeq" id="WP_115331263.1">
    <property type="nucleotide sequence ID" value="NZ_CAAAHP010000002.1"/>
</dbReference>
<organism evidence="7 8">
    <name type="scientific">Legionella busanensis</name>
    <dbReference type="NCBI Taxonomy" id="190655"/>
    <lineage>
        <taxon>Bacteria</taxon>
        <taxon>Pseudomonadati</taxon>
        <taxon>Pseudomonadota</taxon>
        <taxon>Gammaproteobacteria</taxon>
        <taxon>Legionellales</taxon>
        <taxon>Legionellaceae</taxon>
        <taxon>Legionella</taxon>
    </lineage>
</organism>
<feature type="domain" description="GH18" evidence="6">
    <location>
        <begin position="449"/>
        <end position="787"/>
    </location>
</feature>